<protein>
    <recommendedName>
        <fullName evidence="1">HAT C-terminal dimerisation domain-containing protein</fullName>
    </recommendedName>
</protein>
<dbReference type="EMBL" id="CAJOAX010012138">
    <property type="protein sequence ID" value="CAF4106620.1"/>
    <property type="molecule type" value="Genomic_DNA"/>
</dbReference>
<evidence type="ECO:0000313" key="4">
    <source>
        <dbReference type="EMBL" id="CAF1374033.1"/>
    </source>
</evidence>
<name>A0A815J108_9BILA</name>
<sequence>MRGHVSEHVKKAVSISSLIPQYIADKNYDDLAPAIEIYGKFLPGSISEIRSEFLLWKKRWVQVDKENNSDSLSPSVKRKEQMALPDTAIDAYVQCTKAFYPNIKILLKIFATLSVLTATTERTFSVLNLLKTYSRSTTSETRLNSLAMMHIHRDININVDSVIDEFAKSNHRLIF</sequence>
<keyword evidence="6" id="KW-1185">Reference proteome</keyword>
<evidence type="ECO:0000313" key="2">
    <source>
        <dbReference type="EMBL" id="CAF0941382.1"/>
    </source>
</evidence>
<dbReference type="InterPro" id="IPR052958">
    <property type="entry name" value="IFN-induced_PKR_regulator"/>
</dbReference>
<dbReference type="PANTHER" id="PTHR46289:SF14">
    <property type="entry name" value="DUF4371 DOMAIN-CONTAINING PROTEIN"/>
    <property type="match status" value="1"/>
</dbReference>
<dbReference type="EMBL" id="CAJNOL010001513">
    <property type="protein sequence ID" value="CAF1374033.1"/>
    <property type="molecule type" value="Genomic_DNA"/>
</dbReference>
<proteinExistence type="predicted"/>
<dbReference type="EMBL" id="CAJNOH010000883">
    <property type="protein sequence ID" value="CAF1142128.1"/>
    <property type="molecule type" value="Genomic_DNA"/>
</dbReference>
<organism evidence="4 6">
    <name type="scientific">Rotaria sordida</name>
    <dbReference type="NCBI Taxonomy" id="392033"/>
    <lineage>
        <taxon>Eukaryota</taxon>
        <taxon>Metazoa</taxon>
        <taxon>Spiralia</taxon>
        <taxon>Gnathifera</taxon>
        <taxon>Rotifera</taxon>
        <taxon>Eurotatoria</taxon>
        <taxon>Bdelloidea</taxon>
        <taxon>Philodinida</taxon>
        <taxon>Philodinidae</taxon>
        <taxon>Rotaria</taxon>
    </lineage>
</organism>
<dbReference type="InterPro" id="IPR008906">
    <property type="entry name" value="HATC_C_dom"/>
</dbReference>
<reference evidence="4" key="1">
    <citation type="submission" date="2021-02" db="EMBL/GenBank/DDBJ databases">
        <authorList>
            <person name="Nowell W R."/>
        </authorList>
    </citation>
    <scope>NUCLEOTIDE SEQUENCE</scope>
</reference>
<dbReference type="GO" id="GO:0046983">
    <property type="term" value="F:protein dimerization activity"/>
    <property type="evidence" value="ECO:0007669"/>
    <property type="project" value="InterPro"/>
</dbReference>
<dbReference type="Proteomes" id="UP000663854">
    <property type="component" value="Unassembled WGS sequence"/>
</dbReference>
<feature type="domain" description="HAT C-terminal dimerisation" evidence="1">
    <location>
        <begin position="91"/>
        <end position="154"/>
    </location>
</feature>
<evidence type="ECO:0000313" key="5">
    <source>
        <dbReference type="EMBL" id="CAF4106620.1"/>
    </source>
</evidence>
<evidence type="ECO:0000313" key="3">
    <source>
        <dbReference type="EMBL" id="CAF1142128.1"/>
    </source>
</evidence>
<evidence type="ECO:0000259" key="1">
    <source>
        <dbReference type="Pfam" id="PF05699"/>
    </source>
</evidence>
<evidence type="ECO:0000313" key="6">
    <source>
        <dbReference type="Proteomes" id="UP000663870"/>
    </source>
</evidence>
<dbReference type="OrthoDB" id="10037933at2759"/>
<dbReference type="Proteomes" id="UP000663882">
    <property type="component" value="Unassembled WGS sequence"/>
</dbReference>
<dbReference type="PANTHER" id="PTHR46289">
    <property type="entry name" value="52 KDA REPRESSOR OF THE INHIBITOR OF THE PROTEIN KINASE-LIKE PROTEIN-RELATED"/>
    <property type="match status" value="1"/>
</dbReference>
<dbReference type="EMBL" id="CAJNOO010000431">
    <property type="protein sequence ID" value="CAF0941382.1"/>
    <property type="molecule type" value="Genomic_DNA"/>
</dbReference>
<dbReference type="AlphaFoldDB" id="A0A815J108"/>
<gene>
    <name evidence="4" type="ORF">JXQ802_LOCUS33308</name>
    <name evidence="5" type="ORF">OTI717_LOCUS34341</name>
    <name evidence="3" type="ORF">PYM288_LOCUS21766</name>
    <name evidence="2" type="ORF">RFH988_LOCUS11104</name>
</gene>
<comment type="caution">
    <text evidence="4">The sequence shown here is derived from an EMBL/GenBank/DDBJ whole genome shotgun (WGS) entry which is preliminary data.</text>
</comment>
<dbReference type="Proteomes" id="UP000663823">
    <property type="component" value="Unassembled WGS sequence"/>
</dbReference>
<accession>A0A815J108</accession>
<dbReference type="Pfam" id="PF05699">
    <property type="entry name" value="Dimer_Tnp_hAT"/>
    <property type="match status" value="1"/>
</dbReference>
<dbReference type="Proteomes" id="UP000663870">
    <property type="component" value="Unassembled WGS sequence"/>
</dbReference>